<evidence type="ECO:0000313" key="2">
    <source>
        <dbReference type="Proteomes" id="UP001595912"/>
    </source>
</evidence>
<organism evidence="1 2">
    <name type="scientific">Dactylosporangium cerinum</name>
    <dbReference type="NCBI Taxonomy" id="1434730"/>
    <lineage>
        <taxon>Bacteria</taxon>
        <taxon>Bacillati</taxon>
        <taxon>Actinomycetota</taxon>
        <taxon>Actinomycetes</taxon>
        <taxon>Micromonosporales</taxon>
        <taxon>Micromonosporaceae</taxon>
        <taxon>Dactylosporangium</taxon>
    </lineage>
</organism>
<protein>
    <submittedName>
        <fullName evidence="1">Uncharacterized protein</fullName>
    </submittedName>
</protein>
<proteinExistence type="predicted"/>
<evidence type="ECO:0000313" key="1">
    <source>
        <dbReference type="EMBL" id="MFC5005609.1"/>
    </source>
</evidence>
<dbReference type="Proteomes" id="UP001595912">
    <property type="component" value="Unassembled WGS sequence"/>
</dbReference>
<gene>
    <name evidence="1" type="ORF">ACFPIJ_48270</name>
</gene>
<dbReference type="InterPro" id="IPR011990">
    <property type="entry name" value="TPR-like_helical_dom_sf"/>
</dbReference>
<keyword evidence="2" id="KW-1185">Reference proteome</keyword>
<dbReference type="SUPFAM" id="SSF81901">
    <property type="entry name" value="HCP-like"/>
    <property type="match status" value="1"/>
</dbReference>
<reference evidence="2" key="1">
    <citation type="journal article" date="2019" name="Int. J. Syst. Evol. Microbiol.">
        <title>The Global Catalogue of Microorganisms (GCM) 10K type strain sequencing project: providing services to taxonomists for standard genome sequencing and annotation.</title>
        <authorList>
            <consortium name="The Broad Institute Genomics Platform"/>
            <consortium name="The Broad Institute Genome Sequencing Center for Infectious Disease"/>
            <person name="Wu L."/>
            <person name="Ma J."/>
        </authorList>
    </citation>
    <scope>NUCLEOTIDE SEQUENCE [LARGE SCALE GENOMIC DNA]</scope>
    <source>
        <strain evidence="2">CGMCC 4.7152</strain>
    </source>
</reference>
<accession>A0ABV9WC25</accession>
<dbReference type="Gene3D" id="1.25.40.10">
    <property type="entry name" value="Tetratricopeptide repeat domain"/>
    <property type="match status" value="2"/>
</dbReference>
<sequence length="846" mass="93530">MTLASRLDFREHRFRLGSDDAARVDFHRMLTALIQVRHPTATEVRANPGDWGIDTFVGSLVDKINIWQSKYFPDGIDKSQKDQVRESLVSAMDHARKHGYMVETWTLCVPCDLDAPERKWWDGRCKAWTKEFPGTNFDLWDAPRLRGMLMLADAAHVLQEFYGPARVWETTAQLLTAASPLHHLPAATRVQDSRPRLLGVHASIQVAGADGELPPYVARDLDLALRSAVTAAAENGGFVLLVGGSSVGKTRALFEAVRAALPEWWLLHPADTDTIRGYAMAPTPRTVLWLDELQSYLNQPRRLPAGVVRDLIAAGTVLLGTLWPNEYHARIAPRTVGETRRQANDRELLGLAQILDVPAAFSTEERRRGETLATDPRIRTALSSTDAGFTQVLAAGPELVRWWEQASDPYGKAVITAALDARRVGADAPLTRAFLEVAAVGYLTPAQQASARADWLDQAMTYATTQLHGAAAALVPVPASLGHIAGYTTADYLHQHALRARRTTHLPTAAWQALIDHHDPSDTINLAYSAERRGQHATAEAFYRSLDDDSNSYVVVMIAVATAAQGRHDEALKILRPLADAGDPAAADELAELLMQLDQVEELQQRAEAGDNSAAEVLVEFLAAHHRIDDLYQLVSAGDTYAGELLVHLLVEQGRIEDAIAVSRQHADAGDKYAAARLADLLAEHGFTDELRHRASTGDPRAMKRLESLRILDAIIDKPALWRQDPKDEFVLKRLVQSLTKQGRTEEAITMLQRRADAHGWPPSRMLVQLLIQQGRTQEAITMLQHRADADDLMAAELLVDLLVEQRRISELQDEVAAGTRGAAKHLIELRTERSMSRDRAARLVL</sequence>
<dbReference type="RefSeq" id="WP_380126249.1">
    <property type="nucleotide sequence ID" value="NZ_JBHSIU010000084.1"/>
</dbReference>
<name>A0ABV9WC25_9ACTN</name>
<dbReference type="SUPFAM" id="SSF48452">
    <property type="entry name" value="TPR-like"/>
    <property type="match status" value="1"/>
</dbReference>
<dbReference type="EMBL" id="JBHSIU010000084">
    <property type="protein sequence ID" value="MFC5005609.1"/>
    <property type="molecule type" value="Genomic_DNA"/>
</dbReference>
<comment type="caution">
    <text evidence="1">The sequence shown here is derived from an EMBL/GenBank/DDBJ whole genome shotgun (WGS) entry which is preliminary data.</text>
</comment>